<reference evidence="4 5" key="1">
    <citation type="submission" date="2020-07" db="EMBL/GenBank/DDBJ databases">
        <title>Sequencing the genomes of 1000 actinobacteria strains.</title>
        <authorList>
            <person name="Klenk H.-P."/>
        </authorList>
    </citation>
    <scope>NUCLEOTIDE SEQUENCE [LARGE SCALE GENOMIC DNA]</scope>
    <source>
        <strain evidence="4 5">DSM 103833</strain>
    </source>
</reference>
<evidence type="ECO:0000313" key="4">
    <source>
        <dbReference type="EMBL" id="NYJ03012.1"/>
    </source>
</evidence>
<dbReference type="EMBL" id="JACCFP010000001">
    <property type="protein sequence ID" value="NYJ03012.1"/>
    <property type="molecule type" value="Genomic_DNA"/>
</dbReference>
<gene>
    <name evidence="4" type="ORF">HNR19_003710</name>
</gene>
<dbReference type="Pfam" id="PF01039">
    <property type="entry name" value="Carboxyl_trans"/>
    <property type="match status" value="1"/>
</dbReference>
<feature type="domain" description="CoA carboxyltransferase N-terminal" evidence="2">
    <location>
        <begin position="1"/>
        <end position="242"/>
    </location>
</feature>
<dbReference type="PROSITE" id="PS50989">
    <property type="entry name" value="COA_CT_CTER"/>
    <property type="match status" value="1"/>
</dbReference>
<dbReference type="GO" id="GO:2001295">
    <property type="term" value="P:malonyl-CoA biosynthetic process"/>
    <property type="evidence" value="ECO:0007669"/>
    <property type="project" value="TreeGrafter"/>
</dbReference>
<dbReference type="RefSeq" id="WP_179669309.1">
    <property type="nucleotide sequence ID" value="NZ_JACCFP010000001.1"/>
</dbReference>
<dbReference type="InterPro" id="IPR011763">
    <property type="entry name" value="COA_CT_C"/>
</dbReference>
<organism evidence="4 5">
    <name type="scientific">Nocardioides thalensis</name>
    <dbReference type="NCBI Taxonomy" id="1914755"/>
    <lineage>
        <taxon>Bacteria</taxon>
        <taxon>Bacillati</taxon>
        <taxon>Actinomycetota</taxon>
        <taxon>Actinomycetes</taxon>
        <taxon>Propionibacteriales</taxon>
        <taxon>Nocardioidaceae</taxon>
        <taxon>Nocardioides</taxon>
    </lineage>
</organism>
<comment type="caution">
    <text evidence="4">The sequence shown here is derived from an EMBL/GenBank/DDBJ whole genome shotgun (WGS) entry which is preliminary data.</text>
</comment>
<evidence type="ECO:0000256" key="1">
    <source>
        <dbReference type="ARBA" id="ARBA00022679"/>
    </source>
</evidence>
<sequence length="485" mass="50701">MGTLGNERRWTARELIDLVLDDGSYESWDRPVDISGHPADYQAELRAAAQKAGTDESVLTGRGTVRGRPVAFVVNEFRFLAGSIGIAAAERIAAAVRRATAEGLPVLASTSSGGTRMQEGTRAFVHMVEISRALMELRAAGLPYLVHLRHPTTGGVYASWGSLGHVTVAEPGALVGFLGPKVFEALNGEPFPAGVQVAENLAAKGVIDAVVPAEELPELVDRALAVLVDAPAEPTLEPRPPVEPGTRLDHPVWEDIEATRAEGRAGVRDLLRHGAAGTVRLRGTDEGERDDSVLIALTRLDGQPCVVVGQDRSRQTAATPMGPGALREARRAMELAQELGLPLVTVIDTPGAELSQAAEEGAMAGEIARCIAGLVTMTVPTVSVILGQGCGGGALALLPARTVLAAERGWLSPLPPEGASVIVHGTVDHAPEMAAAQQVGALDLLASGDVHAVIPERADDTAESLARAVVAEVARRLRESARPHA</sequence>
<dbReference type="Gene3D" id="3.90.226.10">
    <property type="entry name" value="2-enoyl-CoA Hydratase, Chain A, domain 1"/>
    <property type="match status" value="2"/>
</dbReference>
<dbReference type="InterPro" id="IPR000438">
    <property type="entry name" value="Acetyl_CoA_COase_Trfase_b_su"/>
</dbReference>
<name>A0A853C8N0_9ACTN</name>
<keyword evidence="4" id="KW-0436">Ligase</keyword>
<dbReference type="GO" id="GO:0006633">
    <property type="term" value="P:fatty acid biosynthetic process"/>
    <property type="evidence" value="ECO:0007669"/>
    <property type="project" value="InterPro"/>
</dbReference>
<dbReference type="GO" id="GO:0016740">
    <property type="term" value="F:transferase activity"/>
    <property type="evidence" value="ECO:0007669"/>
    <property type="project" value="UniProtKB-KW"/>
</dbReference>
<dbReference type="GO" id="GO:0009317">
    <property type="term" value="C:acetyl-CoA carboxylase complex"/>
    <property type="evidence" value="ECO:0007669"/>
    <property type="project" value="InterPro"/>
</dbReference>
<dbReference type="EC" id="6.4.1.2" evidence="4"/>
<evidence type="ECO:0000259" key="3">
    <source>
        <dbReference type="PROSITE" id="PS50989"/>
    </source>
</evidence>
<dbReference type="AlphaFoldDB" id="A0A853C8N0"/>
<dbReference type="GO" id="GO:0003989">
    <property type="term" value="F:acetyl-CoA carboxylase activity"/>
    <property type="evidence" value="ECO:0007669"/>
    <property type="project" value="UniProtKB-EC"/>
</dbReference>
<evidence type="ECO:0000313" key="5">
    <source>
        <dbReference type="Proteomes" id="UP000530424"/>
    </source>
</evidence>
<dbReference type="Proteomes" id="UP000530424">
    <property type="component" value="Unassembled WGS sequence"/>
</dbReference>
<dbReference type="InterPro" id="IPR029045">
    <property type="entry name" value="ClpP/crotonase-like_dom_sf"/>
</dbReference>
<protein>
    <submittedName>
        <fullName evidence="4">Acetyl-CoA carboxylase carboxyl transferase subunit beta</fullName>
        <ecNumber evidence="4">6.4.1.2</ecNumber>
    </submittedName>
</protein>
<dbReference type="InterPro" id="IPR034733">
    <property type="entry name" value="AcCoA_carboxyl_beta"/>
</dbReference>
<evidence type="ECO:0000259" key="2">
    <source>
        <dbReference type="PROSITE" id="PS50980"/>
    </source>
</evidence>
<dbReference type="SUPFAM" id="SSF52096">
    <property type="entry name" value="ClpP/crotonase"/>
    <property type="match status" value="2"/>
</dbReference>
<keyword evidence="5" id="KW-1185">Reference proteome</keyword>
<dbReference type="InterPro" id="IPR011762">
    <property type="entry name" value="COA_CT_N"/>
</dbReference>
<proteinExistence type="predicted"/>
<dbReference type="PROSITE" id="PS50980">
    <property type="entry name" value="COA_CT_NTER"/>
    <property type="match status" value="1"/>
</dbReference>
<dbReference type="PRINTS" id="PR01070">
    <property type="entry name" value="ACCCTRFRASEB"/>
</dbReference>
<accession>A0A853C8N0</accession>
<dbReference type="PANTHER" id="PTHR42995">
    <property type="entry name" value="ACETYL-COENZYME A CARBOXYLASE CARBOXYL TRANSFERASE SUBUNIT BETA, CHLOROPLASTIC"/>
    <property type="match status" value="1"/>
</dbReference>
<dbReference type="PANTHER" id="PTHR42995:SF5">
    <property type="entry name" value="ACETYL-COENZYME A CARBOXYLASE CARBOXYL TRANSFERASE SUBUNIT BETA, CHLOROPLASTIC"/>
    <property type="match status" value="1"/>
</dbReference>
<keyword evidence="1 4" id="KW-0808">Transferase</keyword>
<feature type="domain" description="CoA carboxyltransferase C-terminal" evidence="3">
    <location>
        <begin position="247"/>
        <end position="479"/>
    </location>
</feature>